<evidence type="ECO:0000313" key="10">
    <source>
        <dbReference type="Proteomes" id="UP000001901"/>
    </source>
</evidence>
<reference evidence="9 10" key="1">
    <citation type="journal article" date="2010" name="Stand. Genomic Sci.">
        <title>Complete genome sequence of Archaeoglobus profundus type strain (AV18).</title>
        <authorList>
            <person name="von Jan M."/>
            <person name="Lapidus A."/>
            <person name="Del Rio T.G."/>
            <person name="Copeland A."/>
            <person name="Tice H."/>
            <person name="Cheng J.F."/>
            <person name="Lucas S."/>
            <person name="Chen F."/>
            <person name="Nolan M."/>
            <person name="Goodwin L."/>
            <person name="Han C."/>
            <person name="Pitluck S."/>
            <person name="Liolios K."/>
            <person name="Ivanova N."/>
            <person name="Mavromatis K."/>
            <person name="Ovchinnikova G."/>
            <person name="Chertkov O."/>
            <person name="Pati A."/>
            <person name="Chen A."/>
            <person name="Palaniappan K."/>
            <person name="Land M."/>
            <person name="Hauser L."/>
            <person name="Chang Y.J."/>
            <person name="Jeffries C.D."/>
            <person name="Saunders E."/>
            <person name="Brettin T."/>
            <person name="Detter J.C."/>
            <person name="Chain P."/>
            <person name="Eichinger K."/>
            <person name="Huber H."/>
            <person name="Spring S."/>
            <person name="Rohde M."/>
            <person name="Goker M."/>
            <person name="Wirth R."/>
            <person name="Woyke T."/>
            <person name="Bristow J."/>
            <person name="Eisen J.A."/>
            <person name="Markowitz V."/>
            <person name="Hugenholtz P."/>
            <person name="Kyrpides N.C."/>
            <person name="Klenk H.P."/>
        </authorList>
    </citation>
    <scope>NUCLEOTIDE SEQUENCE [LARGE SCALE GENOMIC DNA]</scope>
    <source>
        <strain evidence="10">DSM 5631 / JCM 9629 / NBRC 100127 / Av18</strain>
    </source>
</reference>
<dbReference type="Pfam" id="PF01676">
    <property type="entry name" value="Metalloenzyme"/>
    <property type="match status" value="1"/>
</dbReference>
<dbReference type="NCBIfam" id="NF003242">
    <property type="entry name" value="PRK04200.1"/>
    <property type="match status" value="1"/>
</dbReference>
<dbReference type="InterPro" id="IPR017850">
    <property type="entry name" value="Alkaline_phosphatase_core_sf"/>
</dbReference>
<dbReference type="EC" id="5.4.2.12" evidence="7"/>
<keyword evidence="5 7" id="KW-0324">Glycolysis</keyword>
<dbReference type="NCBIfam" id="TIGR02535">
    <property type="entry name" value="hyp_Hser_kinase"/>
    <property type="match status" value="1"/>
</dbReference>
<dbReference type="PANTHER" id="PTHR31209:SF4">
    <property type="entry name" value="2,3-BISPHOSPHOGLYCERATE-INDEPENDENT PHOSPHOGLYCERATE MUTASE"/>
    <property type="match status" value="1"/>
</dbReference>
<evidence type="ECO:0000256" key="4">
    <source>
        <dbReference type="ARBA" id="ARBA00005524"/>
    </source>
</evidence>
<dbReference type="KEGG" id="apo:Arcpr_1280"/>
<keyword evidence="9" id="KW-0418">Kinase</keyword>
<dbReference type="GO" id="GO:0016301">
    <property type="term" value="F:kinase activity"/>
    <property type="evidence" value="ECO:0007669"/>
    <property type="project" value="UniProtKB-KW"/>
</dbReference>
<comment type="similarity">
    <text evidence="4 7">Belongs to the BPG-independent phosphoglycerate mutase family. A-PGAM subfamily.</text>
</comment>
<dbReference type="HAMAP" id="MF_01402_A">
    <property type="entry name" value="ApgM_A"/>
    <property type="match status" value="1"/>
</dbReference>
<dbReference type="Gene3D" id="3.40.720.10">
    <property type="entry name" value="Alkaline Phosphatase, subunit A"/>
    <property type="match status" value="2"/>
</dbReference>
<name>D2RDY7_ARCPA</name>
<evidence type="ECO:0000313" key="9">
    <source>
        <dbReference type="EMBL" id="ADB58331.1"/>
    </source>
</evidence>
<dbReference type="InterPro" id="IPR023665">
    <property type="entry name" value="ApgAM_prokaryotes"/>
</dbReference>
<evidence type="ECO:0000259" key="8">
    <source>
        <dbReference type="Pfam" id="PF01676"/>
    </source>
</evidence>
<dbReference type="UniPathway" id="UPA00109">
    <property type="reaction ID" value="UER00186"/>
</dbReference>
<sequence length="391" mass="44053">MRYCYLTTLKIRAMKYLLLIPDGMADYRIEELGNRTPLEVADKPNMDFLAKEGCCGIAKTIPDGFEPGSDIANLTILGIDVRKYYTGRGPIEALAKGIRGKIIFRCNLVRVENGIMKDYSAGRISDDEAREAFKALNEENPYSFVKFYSGKSYRGLLVIDRDYDCEVKTTPPHDITGKRIDDFLPKGCELAKLLIDLMESSKEILPKVTKKANMIWPWSGGKMPNFPKFKELYGVKGALISEVDLILGIGRGLGMNVIEVEGATGYIDTNYKGLAKATLKALRDHDFVMLHIEGIDEVSHEGDLEKKIEGIELYDEKIVGYIIDRIDLDETKIMLLPDHPTPVKLGTHTSDPVPVLIYGWKRDDVKKFDEFNCRKGKLGFVEGIKLMRLLI</sequence>
<dbReference type="GO" id="GO:0006096">
    <property type="term" value="P:glycolytic process"/>
    <property type="evidence" value="ECO:0007669"/>
    <property type="project" value="UniProtKB-UniRule"/>
</dbReference>
<dbReference type="CDD" id="cd16011">
    <property type="entry name" value="iPGM_like"/>
    <property type="match status" value="1"/>
</dbReference>
<keyword evidence="6 7" id="KW-0413">Isomerase</keyword>
<dbReference type="Proteomes" id="UP000001901">
    <property type="component" value="Chromosome"/>
</dbReference>
<dbReference type="PIRSF" id="PIRSF006392">
    <property type="entry name" value="IPGAM_arch"/>
    <property type="match status" value="1"/>
</dbReference>
<dbReference type="GO" id="GO:0004619">
    <property type="term" value="F:phosphoglycerate mutase activity"/>
    <property type="evidence" value="ECO:0007669"/>
    <property type="project" value="UniProtKB-UniRule"/>
</dbReference>
<evidence type="ECO:0000256" key="5">
    <source>
        <dbReference type="ARBA" id="ARBA00023152"/>
    </source>
</evidence>
<evidence type="ECO:0000256" key="2">
    <source>
        <dbReference type="ARBA" id="ARBA00002315"/>
    </source>
</evidence>
<feature type="domain" description="Metalloenzyme" evidence="8">
    <location>
        <begin position="14"/>
        <end position="390"/>
    </location>
</feature>
<evidence type="ECO:0000256" key="7">
    <source>
        <dbReference type="HAMAP-Rule" id="MF_01402"/>
    </source>
</evidence>
<comment type="function">
    <text evidence="2 7">Catalyzes the interconversion of 2-phosphoglycerate and 3-phosphoglycerate.</text>
</comment>
<dbReference type="GO" id="GO:0046872">
    <property type="term" value="F:metal ion binding"/>
    <property type="evidence" value="ECO:0007669"/>
    <property type="project" value="InterPro"/>
</dbReference>
<evidence type="ECO:0000256" key="3">
    <source>
        <dbReference type="ARBA" id="ARBA00004798"/>
    </source>
</evidence>
<dbReference type="eggNOG" id="arCOG01696">
    <property type="taxonomic scope" value="Archaea"/>
</dbReference>
<protein>
    <recommendedName>
        <fullName evidence="7">2,3-bisphosphoglycerate-independent phosphoglycerate mutase</fullName>
        <shortName evidence="7">BPG-independent PGAM</shortName>
        <shortName evidence="7">Phosphoglyceromutase</shortName>
        <shortName evidence="7">aPGAM</shortName>
        <ecNumber evidence="7">5.4.2.12</ecNumber>
    </recommendedName>
</protein>
<dbReference type="STRING" id="572546.Arcpr_1280"/>
<dbReference type="InterPro" id="IPR004456">
    <property type="entry name" value="Pglycerate_mutase_ApgM"/>
</dbReference>
<dbReference type="PANTHER" id="PTHR31209">
    <property type="entry name" value="COFACTOR-INDEPENDENT PHOSPHOGLYCERATE MUTASE"/>
    <property type="match status" value="1"/>
</dbReference>
<dbReference type="Pfam" id="PF10143">
    <property type="entry name" value="PhosphMutase"/>
    <property type="match status" value="1"/>
</dbReference>
<evidence type="ECO:0000256" key="1">
    <source>
        <dbReference type="ARBA" id="ARBA00000370"/>
    </source>
</evidence>
<gene>
    <name evidence="7" type="primary">apgM</name>
    <name evidence="9" type="ordered locus">Arcpr_1280</name>
</gene>
<dbReference type="InterPro" id="IPR006124">
    <property type="entry name" value="Metalloenzyme"/>
</dbReference>
<dbReference type="EMBL" id="CP001857">
    <property type="protein sequence ID" value="ADB58331.1"/>
    <property type="molecule type" value="Genomic_DNA"/>
</dbReference>
<organism evidence="9 10">
    <name type="scientific">Archaeoglobus profundus (strain DSM 5631 / JCM 9629 / NBRC 100127 / Av18)</name>
    <dbReference type="NCBI Taxonomy" id="572546"/>
    <lineage>
        <taxon>Archaea</taxon>
        <taxon>Methanobacteriati</taxon>
        <taxon>Methanobacteriota</taxon>
        <taxon>Archaeoglobi</taxon>
        <taxon>Archaeoglobales</taxon>
        <taxon>Archaeoglobaceae</taxon>
        <taxon>Archaeoglobus</taxon>
    </lineage>
</organism>
<dbReference type="PaxDb" id="572546-Arcpr_1280"/>
<dbReference type="HOGENOM" id="CLU_034906_2_0_2"/>
<dbReference type="SUPFAM" id="SSF53649">
    <property type="entry name" value="Alkaline phosphatase-like"/>
    <property type="match status" value="1"/>
</dbReference>
<dbReference type="AlphaFoldDB" id="D2RDY7"/>
<evidence type="ECO:0000256" key="6">
    <source>
        <dbReference type="ARBA" id="ARBA00023235"/>
    </source>
</evidence>
<keyword evidence="9" id="KW-0808">Transferase</keyword>
<keyword evidence="10" id="KW-1185">Reference proteome</keyword>
<accession>D2RDY7</accession>
<comment type="pathway">
    <text evidence="3 7">Carbohydrate degradation; glycolysis; pyruvate from D-glyceraldehyde 3-phosphate: step 3/5.</text>
</comment>
<comment type="catalytic activity">
    <reaction evidence="1 7">
        <text>(2R)-2-phosphoglycerate = (2R)-3-phosphoglycerate</text>
        <dbReference type="Rhea" id="RHEA:15901"/>
        <dbReference type="ChEBI" id="CHEBI:58272"/>
        <dbReference type="ChEBI" id="CHEBI:58289"/>
        <dbReference type="EC" id="5.4.2.12"/>
    </reaction>
</comment>
<dbReference type="NCBIfam" id="TIGR00306">
    <property type="entry name" value="apgM"/>
    <property type="match status" value="1"/>
</dbReference>
<proteinExistence type="inferred from homology"/>